<keyword evidence="1" id="KW-0472">Membrane</keyword>
<organism evidence="4">
    <name type="scientific">Gongylonema pulchrum</name>
    <dbReference type="NCBI Taxonomy" id="637853"/>
    <lineage>
        <taxon>Eukaryota</taxon>
        <taxon>Metazoa</taxon>
        <taxon>Ecdysozoa</taxon>
        <taxon>Nematoda</taxon>
        <taxon>Chromadorea</taxon>
        <taxon>Rhabditida</taxon>
        <taxon>Spirurina</taxon>
        <taxon>Spiruromorpha</taxon>
        <taxon>Spiruroidea</taxon>
        <taxon>Gongylonematidae</taxon>
        <taxon>Gongylonema</taxon>
    </lineage>
</organism>
<accession>A0A183EPP5</accession>
<keyword evidence="1" id="KW-1133">Transmembrane helix</keyword>
<evidence type="ECO:0000256" key="1">
    <source>
        <dbReference type="SAM" id="Phobius"/>
    </source>
</evidence>
<name>A0A183EPP5_9BILA</name>
<gene>
    <name evidence="2" type="ORF">GPUH_LOCUS22937</name>
</gene>
<dbReference type="Proteomes" id="UP000271098">
    <property type="component" value="Unassembled WGS sequence"/>
</dbReference>
<proteinExistence type="predicted"/>
<evidence type="ECO:0000313" key="2">
    <source>
        <dbReference type="EMBL" id="VDN40747.1"/>
    </source>
</evidence>
<sequence>MRRRIGRTAESVIVSRNCGKYLCDVASHHLAYLLLLLFLFSKRMALSEDPSSLLKYICGPQSTLFS</sequence>
<dbReference type="EMBL" id="UYRT01096350">
    <property type="protein sequence ID" value="VDN40747.1"/>
    <property type="molecule type" value="Genomic_DNA"/>
</dbReference>
<dbReference type="AlphaFoldDB" id="A0A183EPP5"/>
<protein>
    <submittedName>
        <fullName evidence="4">Ovule protein</fullName>
    </submittedName>
</protein>
<keyword evidence="1" id="KW-0812">Transmembrane</keyword>
<evidence type="ECO:0000313" key="4">
    <source>
        <dbReference type="WBParaSite" id="GPUH_0002296401-mRNA-1"/>
    </source>
</evidence>
<dbReference type="WBParaSite" id="GPUH_0002296401-mRNA-1">
    <property type="protein sequence ID" value="GPUH_0002296401-mRNA-1"/>
    <property type="gene ID" value="GPUH_0002296401"/>
</dbReference>
<reference evidence="4" key="1">
    <citation type="submission" date="2016-06" db="UniProtKB">
        <authorList>
            <consortium name="WormBaseParasite"/>
        </authorList>
    </citation>
    <scope>IDENTIFICATION</scope>
</reference>
<keyword evidence="3" id="KW-1185">Reference proteome</keyword>
<reference evidence="2 3" key="2">
    <citation type="submission" date="2018-11" db="EMBL/GenBank/DDBJ databases">
        <authorList>
            <consortium name="Pathogen Informatics"/>
        </authorList>
    </citation>
    <scope>NUCLEOTIDE SEQUENCE [LARGE SCALE GENOMIC DNA]</scope>
</reference>
<evidence type="ECO:0000313" key="3">
    <source>
        <dbReference type="Proteomes" id="UP000271098"/>
    </source>
</evidence>
<feature type="transmembrane region" description="Helical" evidence="1">
    <location>
        <begin position="21"/>
        <end position="40"/>
    </location>
</feature>